<comment type="cofactor">
    <cofactor evidence="1">
        <name>pyridoxal 5'-phosphate</name>
        <dbReference type="ChEBI" id="CHEBI:597326"/>
    </cofactor>
</comment>
<dbReference type="Gene3D" id="2.40.37.10">
    <property type="entry name" value="Lyase, Ornithine Decarboxylase, Chain A, domain 1"/>
    <property type="match status" value="1"/>
</dbReference>
<dbReference type="AlphaFoldDB" id="A0A1H3UNC4"/>
<evidence type="ECO:0000313" key="4">
    <source>
        <dbReference type="EMBL" id="SDZ63335.1"/>
    </source>
</evidence>
<evidence type="ECO:0000313" key="5">
    <source>
        <dbReference type="Proteomes" id="UP000198935"/>
    </source>
</evidence>
<dbReference type="SUPFAM" id="SSF50621">
    <property type="entry name" value="Alanine racemase C-terminal domain-like"/>
    <property type="match status" value="1"/>
</dbReference>
<gene>
    <name evidence="4" type="ORF">SAMN05421736_12331</name>
</gene>
<dbReference type="PANTHER" id="PTHR43727">
    <property type="entry name" value="DIAMINOPIMELATE DECARBOXYLASE"/>
    <property type="match status" value="1"/>
</dbReference>
<evidence type="ECO:0000259" key="3">
    <source>
        <dbReference type="Pfam" id="PF02784"/>
    </source>
</evidence>
<proteinExistence type="predicted"/>
<evidence type="ECO:0000256" key="1">
    <source>
        <dbReference type="ARBA" id="ARBA00001933"/>
    </source>
</evidence>
<accession>A0A1H3UNC4</accession>
<dbReference type="SUPFAM" id="SSF51419">
    <property type="entry name" value="PLP-binding barrel"/>
    <property type="match status" value="1"/>
</dbReference>
<evidence type="ECO:0000256" key="2">
    <source>
        <dbReference type="ARBA" id="ARBA00022898"/>
    </source>
</evidence>
<protein>
    <submittedName>
        <fullName evidence="4">Diaminopimelate decarboxylase</fullName>
    </submittedName>
</protein>
<keyword evidence="5" id="KW-1185">Reference proteome</keyword>
<dbReference type="STRING" id="1503961.SAMN05421736_12331"/>
<dbReference type="InterPro" id="IPR029066">
    <property type="entry name" value="PLP-binding_barrel"/>
</dbReference>
<dbReference type="Gene3D" id="3.20.20.10">
    <property type="entry name" value="Alanine racemase"/>
    <property type="match status" value="1"/>
</dbReference>
<feature type="domain" description="Orn/DAP/Arg decarboxylase 2 N-terminal" evidence="3">
    <location>
        <begin position="54"/>
        <end position="299"/>
    </location>
</feature>
<reference evidence="5" key="1">
    <citation type="submission" date="2016-10" db="EMBL/GenBank/DDBJ databases">
        <authorList>
            <person name="Varghese N."/>
            <person name="Submissions S."/>
        </authorList>
    </citation>
    <scope>NUCLEOTIDE SEQUENCE [LARGE SCALE GENOMIC DNA]</scope>
    <source>
        <strain evidence="5">SP</strain>
    </source>
</reference>
<dbReference type="InterPro" id="IPR022644">
    <property type="entry name" value="De-COase2_N"/>
</dbReference>
<dbReference type="InterPro" id="IPR009006">
    <property type="entry name" value="Ala_racemase/Decarboxylase_C"/>
</dbReference>
<organism evidence="4 5">
    <name type="scientific">Evansella caseinilytica</name>
    <dbReference type="NCBI Taxonomy" id="1503961"/>
    <lineage>
        <taxon>Bacteria</taxon>
        <taxon>Bacillati</taxon>
        <taxon>Bacillota</taxon>
        <taxon>Bacilli</taxon>
        <taxon>Bacillales</taxon>
        <taxon>Bacillaceae</taxon>
        <taxon>Evansella</taxon>
    </lineage>
</organism>
<dbReference type="GO" id="GO:0009089">
    <property type="term" value="P:lysine biosynthetic process via diaminopimelate"/>
    <property type="evidence" value="ECO:0007669"/>
    <property type="project" value="TreeGrafter"/>
</dbReference>
<dbReference type="PANTHER" id="PTHR43727:SF3">
    <property type="entry name" value="GROUP IV DECARBOXYLASE"/>
    <property type="match status" value="1"/>
</dbReference>
<keyword evidence="2" id="KW-0663">Pyridoxal phosphate</keyword>
<dbReference type="EMBL" id="FNPI01000023">
    <property type="protein sequence ID" value="SDZ63335.1"/>
    <property type="molecule type" value="Genomic_DNA"/>
</dbReference>
<name>A0A1H3UNC4_9BACI</name>
<sequence length="437" mass="49942">MLAGALNEESMRINQDRHKVLSYQMIKQLEKEFGSSFYLFDLQQLRENYHKIAAAFRSRYDNFIIGYSYKTNYLPYLCKELAGLGAYAEVVSRLEYDLAIKIGQDPKKIIFNGPLKTKEDIEYALTNESMINLDSLYEIDFVKEYCLKNSEKHVKVGLRVNYDISTDGISPLVEGYEISRFGLCLDNGSFGQAVRSLSALKNVTISGLHGHFSTSGRTVGTFQKITQGLCDIAKEYKLFSLEYIDVGGGIFGEVPKSIMKNTPSFADYAEAICQIMNKEFRQHKNKPALVLEPGISMVANTFRFAAKVVETKKIRKEQFVLAAGSAHNIKPTFHKKNLPMTILRKSKAELLRHRRESFHIVGYTCLEKDYLANSVEDIVPEREDYLVFENVGAYTIVFNPPFIKERPGIVALDGNEWFPVRKRETISEFFHDDLYCF</sequence>
<dbReference type="Proteomes" id="UP000198935">
    <property type="component" value="Unassembled WGS sequence"/>
</dbReference>
<dbReference type="Pfam" id="PF02784">
    <property type="entry name" value="Orn_Arg_deC_N"/>
    <property type="match status" value="1"/>
</dbReference>
<dbReference type="GO" id="GO:0008836">
    <property type="term" value="F:diaminopimelate decarboxylase activity"/>
    <property type="evidence" value="ECO:0007669"/>
    <property type="project" value="TreeGrafter"/>
</dbReference>